<dbReference type="AlphaFoldDB" id="A0A6I9WDD5"/>
<feature type="compositionally biased region" description="Acidic residues" evidence="1">
    <location>
        <begin position="1"/>
        <end position="12"/>
    </location>
</feature>
<protein>
    <submittedName>
        <fullName evidence="3">Histone H3.v1-like</fullName>
    </submittedName>
</protein>
<dbReference type="GeneID" id="105429270"/>
<feature type="compositionally biased region" description="Acidic residues" evidence="1">
    <location>
        <begin position="20"/>
        <end position="37"/>
    </location>
</feature>
<dbReference type="KEGG" id="pbar:105429270"/>
<keyword evidence="2" id="KW-1185">Reference proteome</keyword>
<evidence type="ECO:0000256" key="1">
    <source>
        <dbReference type="SAM" id="MobiDB-lite"/>
    </source>
</evidence>
<proteinExistence type="predicted"/>
<dbReference type="Proteomes" id="UP000504615">
    <property type="component" value="Unplaced"/>
</dbReference>
<name>A0A6I9WDD5_9HYME</name>
<feature type="region of interest" description="Disordered" evidence="1">
    <location>
        <begin position="1"/>
        <end position="104"/>
    </location>
</feature>
<feature type="compositionally biased region" description="Acidic residues" evidence="1">
    <location>
        <begin position="47"/>
        <end position="72"/>
    </location>
</feature>
<evidence type="ECO:0000313" key="3">
    <source>
        <dbReference type="RefSeq" id="XP_011640476.1"/>
    </source>
</evidence>
<accession>A0A6I9WDD5</accession>
<organism evidence="2 3">
    <name type="scientific">Pogonomyrmex barbatus</name>
    <name type="common">red harvester ant</name>
    <dbReference type="NCBI Taxonomy" id="144034"/>
    <lineage>
        <taxon>Eukaryota</taxon>
        <taxon>Metazoa</taxon>
        <taxon>Ecdysozoa</taxon>
        <taxon>Arthropoda</taxon>
        <taxon>Hexapoda</taxon>
        <taxon>Insecta</taxon>
        <taxon>Pterygota</taxon>
        <taxon>Neoptera</taxon>
        <taxon>Endopterygota</taxon>
        <taxon>Hymenoptera</taxon>
        <taxon>Apocrita</taxon>
        <taxon>Aculeata</taxon>
        <taxon>Formicoidea</taxon>
        <taxon>Formicidae</taxon>
        <taxon>Myrmicinae</taxon>
        <taxon>Pogonomyrmex</taxon>
    </lineage>
</organism>
<evidence type="ECO:0000313" key="2">
    <source>
        <dbReference type="Proteomes" id="UP000504615"/>
    </source>
</evidence>
<reference evidence="3" key="1">
    <citation type="submission" date="2025-08" db="UniProtKB">
        <authorList>
            <consortium name="RefSeq"/>
        </authorList>
    </citation>
    <scope>IDENTIFICATION</scope>
</reference>
<dbReference type="RefSeq" id="XP_011640476.1">
    <property type="nucleotide sequence ID" value="XM_011642174.1"/>
</dbReference>
<sequence>MRIDVQPEEEEGIPMVDLVSDVEENSDEEPTLSEADTEIYAPLQANDLDESEYGEEENEEEENEEEQEEEDIEKEKKMTITMTRKKTMAKKTGEEPLSKCATAF</sequence>
<gene>
    <name evidence="3" type="primary">LOC105429270</name>
</gene>